<dbReference type="EMBL" id="NMUQ01000003">
    <property type="protein sequence ID" value="OXM13773.1"/>
    <property type="molecule type" value="Genomic_DNA"/>
</dbReference>
<dbReference type="CDD" id="cd11614">
    <property type="entry name" value="SAF_CpaB_FlgA_like"/>
    <property type="match status" value="1"/>
</dbReference>
<organism evidence="1 2">
    <name type="scientific">Paenibacillus herberti</name>
    <dbReference type="NCBI Taxonomy" id="1619309"/>
    <lineage>
        <taxon>Bacteria</taxon>
        <taxon>Bacillati</taxon>
        <taxon>Bacillota</taxon>
        <taxon>Bacilli</taxon>
        <taxon>Bacillales</taxon>
        <taxon>Paenibacillaceae</taxon>
        <taxon>Paenibacillus</taxon>
    </lineage>
</organism>
<keyword evidence="1" id="KW-0966">Cell projection</keyword>
<evidence type="ECO:0000313" key="2">
    <source>
        <dbReference type="Proteomes" id="UP000215145"/>
    </source>
</evidence>
<keyword evidence="1" id="KW-0282">Flagellum</keyword>
<dbReference type="Proteomes" id="UP000215145">
    <property type="component" value="Unassembled WGS sequence"/>
</dbReference>
<accession>A0A229NV35</accession>
<comment type="caution">
    <text evidence="1">The sequence shown here is derived from an EMBL/GenBank/DDBJ whole genome shotgun (WGS) entry which is preliminary data.</text>
</comment>
<protein>
    <submittedName>
        <fullName evidence="1">Flagellar biosynthesis protein FlgA</fullName>
    </submittedName>
</protein>
<evidence type="ECO:0000313" key="1">
    <source>
        <dbReference type="EMBL" id="OXM13773.1"/>
    </source>
</evidence>
<sequence>MSKGKGRMIMFTAILLSAFLVYGLYLVQLRMLEEQHSVQIVVPKRFIAAGERMEVNDLQYQTIVSSAYVEDMITDFEEAAGKEAVVPLGQGEPLRGWKMDLYRLLPSRDQSTFQLPREYVLSVSSGIRAGDRVVLYISGAGASSERLFAEPITVASVKTSSNQEIDDMDNPNLLSLAEGDRQKMYASRRDANGLIEFINLNLTEAQWLKIDALCKSGENRLVIAFSPESLNMVAQPSVENSP</sequence>
<dbReference type="OrthoDB" id="2585866at2"/>
<name>A0A229NV35_9BACL</name>
<proteinExistence type="predicted"/>
<keyword evidence="1" id="KW-0969">Cilium</keyword>
<gene>
    <name evidence="1" type="ORF">CGZ75_22430</name>
</gene>
<reference evidence="1 2" key="1">
    <citation type="submission" date="2017-07" db="EMBL/GenBank/DDBJ databases">
        <title>Paenibacillus herberti R33 genome sequencing and assembly.</title>
        <authorList>
            <person name="Su W."/>
        </authorList>
    </citation>
    <scope>NUCLEOTIDE SEQUENCE [LARGE SCALE GENOMIC DNA]</scope>
    <source>
        <strain evidence="1 2">R33</strain>
    </source>
</reference>
<dbReference type="AlphaFoldDB" id="A0A229NV35"/>
<keyword evidence="2" id="KW-1185">Reference proteome</keyword>
<dbReference type="RefSeq" id="WP_089526474.1">
    <property type="nucleotide sequence ID" value="NZ_NMUQ01000003.1"/>
</dbReference>